<keyword evidence="2 8" id="KW-0808">Transferase</keyword>
<evidence type="ECO:0000256" key="8">
    <source>
        <dbReference type="HAMAP-Rule" id="MF_00165"/>
    </source>
</evidence>
<dbReference type="Proteomes" id="UP000823597">
    <property type="component" value="Unassembled WGS sequence"/>
</dbReference>
<dbReference type="PANTHER" id="PTHR10344:SF4">
    <property type="entry name" value="UMP-CMP KINASE 2, MITOCHONDRIAL"/>
    <property type="match status" value="1"/>
</dbReference>
<dbReference type="AlphaFoldDB" id="A0A9D9I5G9"/>
<dbReference type="CDD" id="cd01672">
    <property type="entry name" value="TMPK"/>
    <property type="match status" value="1"/>
</dbReference>
<evidence type="ECO:0000256" key="7">
    <source>
        <dbReference type="ARBA" id="ARBA00048743"/>
    </source>
</evidence>
<dbReference type="Pfam" id="PF02223">
    <property type="entry name" value="Thymidylate_kin"/>
    <property type="match status" value="1"/>
</dbReference>
<dbReference type="GO" id="GO:0006227">
    <property type="term" value="P:dUDP biosynthetic process"/>
    <property type="evidence" value="ECO:0007669"/>
    <property type="project" value="TreeGrafter"/>
</dbReference>
<evidence type="ECO:0000256" key="1">
    <source>
        <dbReference type="ARBA" id="ARBA00009776"/>
    </source>
</evidence>
<evidence type="ECO:0000256" key="2">
    <source>
        <dbReference type="ARBA" id="ARBA00022679"/>
    </source>
</evidence>
<organism evidence="10 11">
    <name type="scientific">Candidatus Merdivivens pullistercoris</name>
    <dbReference type="NCBI Taxonomy" id="2840873"/>
    <lineage>
        <taxon>Bacteria</taxon>
        <taxon>Pseudomonadati</taxon>
        <taxon>Bacteroidota</taxon>
        <taxon>Bacteroidia</taxon>
        <taxon>Bacteroidales</taxon>
        <taxon>Muribaculaceae</taxon>
        <taxon>Muribaculaceae incertae sedis</taxon>
        <taxon>Candidatus Merdivivens</taxon>
    </lineage>
</organism>
<gene>
    <name evidence="8 10" type="primary">tmk</name>
    <name evidence="10" type="ORF">IAB93_06635</name>
</gene>
<dbReference type="GO" id="GO:0005524">
    <property type="term" value="F:ATP binding"/>
    <property type="evidence" value="ECO:0007669"/>
    <property type="project" value="UniProtKB-UniRule"/>
</dbReference>
<dbReference type="InterPro" id="IPR039430">
    <property type="entry name" value="Thymidylate_kin-like_dom"/>
</dbReference>
<dbReference type="GO" id="GO:0006235">
    <property type="term" value="P:dTTP biosynthetic process"/>
    <property type="evidence" value="ECO:0007669"/>
    <property type="project" value="UniProtKB-UniRule"/>
</dbReference>
<dbReference type="NCBIfam" id="TIGR00041">
    <property type="entry name" value="DTMP_kinase"/>
    <property type="match status" value="1"/>
</dbReference>
<feature type="domain" description="Thymidylate kinase-like" evidence="9">
    <location>
        <begin position="5"/>
        <end position="202"/>
    </location>
</feature>
<evidence type="ECO:0000256" key="3">
    <source>
        <dbReference type="ARBA" id="ARBA00022727"/>
    </source>
</evidence>
<evidence type="ECO:0000313" key="10">
    <source>
        <dbReference type="EMBL" id="MBO8465654.1"/>
    </source>
</evidence>
<evidence type="ECO:0000256" key="6">
    <source>
        <dbReference type="ARBA" id="ARBA00022840"/>
    </source>
</evidence>
<dbReference type="PROSITE" id="PS01331">
    <property type="entry name" value="THYMIDYLATE_KINASE"/>
    <property type="match status" value="1"/>
</dbReference>
<evidence type="ECO:0000259" key="9">
    <source>
        <dbReference type="Pfam" id="PF02223"/>
    </source>
</evidence>
<dbReference type="PANTHER" id="PTHR10344">
    <property type="entry name" value="THYMIDYLATE KINASE"/>
    <property type="match status" value="1"/>
</dbReference>
<name>A0A9D9I5G9_9BACT</name>
<dbReference type="InterPro" id="IPR018094">
    <property type="entry name" value="Thymidylate_kinase"/>
</dbReference>
<dbReference type="InterPro" id="IPR018095">
    <property type="entry name" value="Thymidylate_kin_CS"/>
</dbReference>
<protein>
    <recommendedName>
        <fullName evidence="8">Thymidylate kinase</fullName>
        <ecNumber evidence="8">2.7.4.9</ecNumber>
    </recommendedName>
    <alternativeName>
        <fullName evidence="8">dTMP kinase</fullName>
    </alternativeName>
</protein>
<comment type="catalytic activity">
    <reaction evidence="7 8">
        <text>dTMP + ATP = dTDP + ADP</text>
        <dbReference type="Rhea" id="RHEA:13517"/>
        <dbReference type="ChEBI" id="CHEBI:30616"/>
        <dbReference type="ChEBI" id="CHEBI:58369"/>
        <dbReference type="ChEBI" id="CHEBI:63528"/>
        <dbReference type="ChEBI" id="CHEBI:456216"/>
        <dbReference type="EC" id="2.7.4.9"/>
    </reaction>
</comment>
<dbReference type="EC" id="2.7.4.9" evidence="8"/>
<comment type="function">
    <text evidence="8">Phosphorylation of dTMP to form dTDP in both de novo and salvage pathways of dTTP synthesis.</text>
</comment>
<reference evidence="10" key="2">
    <citation type="journal article" date="2021" name="PeerJ">
        <title>Extensive microbial diversity within the chicken gut microbiome revealed by metagenomics and culture.</title>
        <authorList>
            <person name="Gilroy R."/>
            <person name="Ravi A."/>
            <person name="Getino M."/>
            <person name="Pursley I."/>
            <person name="Horton D.L."/>
            <person name="Alikhan N.F."/>
            <person name="Baker D."/>
            <person name="Gharbi K."/>
            <person name="Hall N."/>
            <person name="Watson M."/>
            <person name="Adriaenssens E.M."/>
            <person name="Foster-Nyarko E."/>
            <person name="Jarju S."/>
            <person name="Secka A."/>
            <person name="Antonio M."/>
            <person name="Oren A."/>
            <person name="Chaudhuri R.R."/>
            <person name="La Ragione R."/>
            <person name="Hildebrand F."/>
            <person name="Pallen M.J."/>
        </authorList>
    </citation>
    <scope>NUCLEOTIDE SEQUENCE</scope>
    <source>
        <strain evidence="10">10037</strain>
    </source>
</reference>
<sequence>MLIVVEGLDGSGKSTQVRKLKEYLVSTGRGFEYLHFPRFDTPVYGDLLARFLRGDLGSIDHVHPRLVALLFAEDRRAAAPMLRKALDNGKIVLLDRYVYSNIAFQCAKLDDKDAREELRQWIIELEYGIFGIPRPDLNIFLDVPVSVVSERLGRTRKGSDREYLDGKDDIHESDMDFQSRVRNVYMEQCELDKDFLRVDCSSDNGEMASPVSVFRKISALLSERGL</sequence>
<dbReference type="SUPFAM" id="SSF52540">
    <property type="entry name" value="P-loop containing nucleoside triphosphate hydrolases"/>
    <property type="match status" value="1"/>
</dbReference>
<dbReference type="GO" id="GO:0006233">
    <property type="term" value="P:dTDP biosynthetic process"/>
    <property type="evidence" value="ECO:0007669"/>
    <property type="project" value="InterPro"/>
</dbReference>
<dbReference type="GO" id="GO:0004798">
    <property type="term" value="F:dTMP kinase activity"/>
    <property type="evidence" value="ECO:0007669"/>
    <property type="project" value="UniProtKB-UniRule"/>
</dbReference>
<dbReference type="InterPro" id="IPR027417">
    <property type="entry name" value="P-loop_NTPase"/>
</dbReference>
<keyword evidence="3 8" id="KW-0545">Nucleotide biosynthesis</keyword>
<evidence type="ECO:0000256" key="5">
    <source>
        <dbReference type="ARBA" id="ARBA00022777"/>
    </source>
</evidence>
<comment type="similarity">
    <text evidence="1 8">Belongs to the thymidylate kinase family.</text>
</comment>
<proteinExistence type="inferred from homology"/>
<accession>A0A9D9I5G9</accession>
<feature type="binding site" evidence="8">
    <location>
        <begin position="7"/>
        <end position="14"/>
    </location>
    <ligand>
        <name>ATP</name>
        <dbReference type="ChEBI" id="CHEBI:30616"/>
    </ligand>
</feature>
<evidence type="ECO:0000256" key="4">
    <source>
        <dbReference type="ARBA" id="ARBA00022741"/>
    </source>
</evidence>
<reference evidence="10" key="1">
    <citation type="submission" date="2020-10" db="EMBL/GenBank/DDBJ databases">
        <authorList>
            <person name="Gilroy R."/>
        </authorList>
    </citation>
    <scope>NUCLEOTIDE SEQUENCE</scope>
    <source>
        <strain evidence="10">10037</strain>
    </source>
</reference>
<keyword evidence="5 8" id="KW-0418">Kinase</keyword>
<evidence type="ECO:0000313" key="11">
    <source>
        <dbReference type="Proteomes" id="UP000823597"/>
    </source>
</evidence>
<dbReference type="HAMAP" id="MF_00165">
    <property type="entry name" value="Thymidylate_kinase"/>
    <property type="match status" value="1"/>
</dbReference>
<dbReference type="GO" id="GO:0005737">
    <property type="term" value="C:cytoplasm"/>
    <property type="evidence" value="ECO:0007669"/>
    <property type="project" value="TreeGrafter"/>
</dbReference>
<dbReference type="EMBL" id="JADIME010000072">
    <property type="protein sequence ID" value="MBO8465654.1"/>
    <property type="molecule type" value="Genomic_DNA"/>
</dbReference>
<dbReference type="Gene3D" id="3.40.50.300">
    <property type="entry name" value="P-loop containing nucleotide triphosphate hydrolases"/>
    <property type="match status" value="1"/>
</dbReference>
<comment type="caution">
    <text evidence="10">The sequence shown here is derived from an EMBL/GenBank/DDBJ whole genome shotgun (WGS) entry which is preliminary data.</text>
</comment>
<keyword evidence="4 8" id="KW-0547">Nucleotide-binding</keyword>
<keyword evidence="6 8" id="KW-0067">ATP-binding</keyword>